<keyword evidence="1" id="KW-1133">Transmembrane helix</keyword>
<dbReference type="KEGG" id="lle:AYR59_01065"/>
<feature type="transmembrane region" description="Helical" evidence="1">
    <location>
        <begin position="71"/>
        <end position="92"/>
    </location>
</feature>
<keyword evidence="1" id="KW-0812">Transmembrane</keyword>
<accession>A0AB33BPN6</accession>
<dbReference type="GO" id="GO:0005886">
    <property type="term" value="C:plasma membrane"/>
    <property type="evidence" value="ECO:0007669"/>
    <property type="project" value="TreeGrafter"/>
</dbReference>
<evidence type="ECO:0008006" key="4">
    <source>
        <dbReference type="Google" id="ProtNLM"/>
    </source>
</evidence>
<reference evidence="2 3" key="1">
    <citation type="submission" date="2016-03" db="EMBL/GenBank/DDBJ databases">
        <title>Pediococcus and Lactobacillus from brewery environment - whole genome sequencing and assembly.</title>
        <authorList>
            <person name="Behr J."/>
            <person name="Geissler A.J."/>
            <person name="Vogel R.F."/>
        </authorList>
    </citation>
    <scope>NUCLEOTIDE SEQUENCE [LARGE SCALE GENOMIC DNA]</scope>
    <source>
        <strain evidence="2 3">TMW 1.481</strain>
    </source>
</reference>
<organism evidence="2 3">
    <name type="scientific">Fructilactobacillus lindneri</name>
    <dbReference type="NCBI Taxonomy" id="53444"/>
    <lineage>
        <taxon>Bacteria</taxon>
        <taxon>Bacillati</taxon>
        <taxon>Bacillota</taxon>
        <taxon>Bacilli</taxon>
        <taxon>Lactobacillales</taxon>
        <taxon>Lactobacillaceae</taxon>
        <taxon>Fructilactobacillus</taxon>
    </lineage>
</organism>
<dbReference type="AlphaFoldDB" id="A0AB33BPN6"/>
<dbReference type="RefSeq" id="WP_054646602.1">
    <property type="nucleotide sequence ID" value="NZ_CP014907.1"/>
</dbReference>
<sequence length="113" mass="12965">MSRAAFWWAYLDVFIIVFIIDFFINLTDLKNVTSGMAYFVELFLSLIVFILGIGVITATCRRLHDTNKSAWWFWLHLIPFAGSIALLVLCAMPTINTDNRFGQPDVAFLNKLE</sequence>
<evidence type="ECO:0000313" key="3">
    <source>
        <dbReference type="Proteomes" id="UP000093346"/>
    </source>
</evidence>
<dbReference type="PANTHER" id="PTHR34980">
    <property type="entry name" value="INNER MEMBRANE PROTEIN-RELATED-RELATED"/>
    <property type="match status" value="1"/>
</dbReference>
<dbReference type="EMBL" id="CP014907">
    <property type="protein sequence ID" value="ANZ58738.1"/>
    <property type="molecule type" value="Genomic_DNA"/>
</dbReference>
<feature type="transmembrane region" description="Helical" evidence="1">
    <location>
        <begin position="6"/>
        <end position="24"/>
    </location>
</feature>
<gene>
    <name evidence="2" type="ORF">AYR59_01065</name>
</gene>
<name>A0AB33BPN6_9LACO</name>
<protein>
    <recommendedName>
        <fullName evidence="4">DUF805 domain-containing protein</fullName>
    </recommendedName>
</protein>
<evidence type="ECO:0000256" key="1">
    <source>
        <dbReference type="SAM" id="Phobius"/>
    </source>
</evidence>
<feature type="transmembrane region" description="Helical" evidence="1">
    <location>
        <begin position="36"/>
        <end position="59"/>
    </location>
</feature>
<dbReference type="Pfam" id="PF05656">
    <property type="entry name" value="DUF805"/>
    <property type="match status" value="1"/>
</dbReference>
<evidence type="ECO:0000313" key="2">
    <source>
        <dbReference type="EMBL" id="ANZ58738.1"/>
    </source>
</evidence>
<dbReference type="InterPro" id="IPR008523">
    <property type="entry name" value="DUF805"/>
</dbReference>
<dbReference type="Proteomes" id="UP000093346">
    <property type="component" value="Chromosome"/>
</dbReference>
<keyword evidence="1" id="KW-0472">Membrane</keyword>
<dbReference type="PANTHER" id="PTHR34980:SF2">
    <property type="entry name" value="INNER MEMBRANE PROTEIN YHAH-RELATED"/>
    <property type="match status" value="1"/>
</dbReference>
<proteinExistence type="predicted"/>